<feature type="compositionally biased region" description="Basic and acidic residues" evidence="1">
    <location>
        <begin position="502"/>
        <end position="511"/>
    </location>
</feature>
<dbReference type="PANTHER" id="PTHR36836:SF1">
    <property type="entry name" value="COLANIC ACID BIOSYNTHESIS PROTEIN WCAK"/>
    <property type="match status" value="1"/>
</dbReference>
<organism evidence="3 4">
    <name type="scientific">Cobetia amphilecti</name>
    <dbReference type="NCBI Taxonomy" id="1055104"/>
    <lineage>
        <taxon>Bacteria</taxon>
        <taxon>Pseudomonadati</taxon>
        <taxon>Pseudomonadota</taxon>
        <taxon>Gammaproteobacteria</taxon>
        <taxon>Oceanospirillales</taxon>
        <taxon>Halomonadaceae</taxon>
        <taxon>Cobetia</taxon>
    </lineage>
</organism>
<dbReference type="GeneID" id="97326943"/>
<evidence type="ECO:0000313" key="4">
    <source>
        <dbReference type="Proteomes" id="UP001229025"/>
    </source>
</evidence>
<dbReference type="EMBL" id="JASCSA010000006">
    <property type="protein sequence ID" value="MDI5884509.1"/>
    <property type="molecule type" value="Genomic_DNA"/>
</dbReference>
<reference evidence="4" key="2">
    <citation type="submission" date="2023-07" db="EMBL/GenBank/DDBJ databases">
        <title>Genome-based characterization of strain KMM 296 and proposal for reclassification of Cobetia litoralis and Cobetia pacifica, and emended description of the species Cobetia amphilecti and Cobetia marina.</title>
        <authorList>
            <person name="Balabanova L."/>
            <person name="Nedashkovskaya O."/>
        </authorList>
    </citation>
    <scope>NUCLEOTIDE SEQUENCE [LARGE SCALE GENOMIC DNA]</scope>
    <source>
        <strain evidence="4">NRIC 0815</strain>
    </source>
</reference>
<dbReference type="Proteomes" id="UP001229025">
    <property type="component" value="Unassembled WGS sequence"/>
</dbReference>
<dbReference type="RefSeq" id="WP_284726787.1">
    <property type="nucleotide sequence ID" value="NZ_CP136695.1"/>
</dbReference>
<proteinExistence type="predicted"/>
<dbReference type="Pfam" id="PF04230">
    <property type="entry name" value="PS_pyruv_trans"/>
    <property type="match status" value="1"/>
</dbReference>
<feature type="domain" description="Polysaccharide pyruvyl transferase" evidence="2">
    <location>
        <begin position="14"/>
        <end position="375"/>
    </location>
</feature>
<comment type="caution">
    <text evidence="3">The sequence shown here is derived from an EMBL/GenBank/DDBJ whole genome shotgun (WGS) entry which is preliminary data.</text>
</comment>
<keyword evidence="3" id="KW-0808">Transferase</keyword>
<gene>
    <name evidence="3" type="ORF">QLT01_09100</name>
</gene>
<sequence length="511" mass="55272">MAKICMTHGWHDDNKGDSAILMGTIDFLDQLIDAEQGRSDVSGAGVAKAEGHRIDILPIDDQVFATERGPFRHIRRRYRERVTVGQPLMPPMRDKLRFVTSLLGLGAKMMFGKQGRSGNDIIDAADLVVVKGGHIFHNGSFKKTLSSWLALIGYLAPVMLARKAGKRVLLLGHSFGPFKTPAQERFFLRTLSDCLVVSREEITHAMTQKADPKLPHALLGTDMAFAMAPRASDEHAAVKAPNGVASPYAVITLRDWWGLDQQAFAERVEVLSRSLLESRERLGIERLLVVPHVLGPTDIENDQRISQLVFDHLQKALATAGGEDLATRIELVQGDPSPDALVDLYRDAQFLVGTRFHSVIFALMSGTPVYALSYCGPKAPGIMRDFGLGDSVQDIENFDPARIVADIEQLVADKAFPALAEKVIAEKLAITADITRDFLRRAPGRAGVWGQRELKLNDAAFPAPVATATTAAPVNSAPADAAAADTMAADAPAGDNSATAAHDSEPVVRGA</sequence>
<dbReference type="InterPro" id="IPR007345">
    <property type="entry name" value="Polysacch_pyruvyl_Trfase"/>
</dbReference>
<accession>A0ABT6UP78</accession>
<feature type="compositionally biased region" description="Low complexity" evidence="1">
    <location>
        <begin position="480"/>
        <end position="493"/>
    </location>
</feature>
<keyword evidence="4" id="KW-1185">Reference proteome</keyword>
<evidence type="ECO:0000256" key="1">
    <source>
        <dbReference type="SAM" id="MobiDB-lite"/>
    </source>
</evidence>
<dbReference type="GO" id="GO:0016740">
    <property type="term" value="F:transferase activity"/>
    <property type="evidence" value="ECO:0007669"/>
    <property type="project" value="UniProtKB-KW"/>
</dbReference>
<dbReference type="PANTHER" id="PTHR36836">
    <property type="entry name" value="COLANIC ACID BIOSYNTHESIS PROTEIN WCAK"/>
    <property type="match status" value="1"/>
</dbReference>
<reference evidence="3 4" key="1">
    <citation type="submission" date="2023-04" db="EMBL/GenBank/DDBJ databases">
        <authorList>
            <person name="Otstavnykh N."/>
            <person name="Seitkalieva A."/>
            <person name="Bystritskaya E."/>
        </authorList>
    </citation>
    <scope>NUCLEOTIDE SEQUENCE [LARGE SCALE GENOMIC DNA]</scope>
    <source>
        <strain evidence="3 4">NRIC 0815</strain>
    </source>
</reference>
<evidence type="ECO:0000313" key="3">
    <source>
        <dbReference type="EMBL" id="MDI5884509.1"/>
    </source>
</evidence>
<protein>
    <submittedName>
        <fullName evidence="3">Polysaccharide pyruvyl transferase family protein</fullName>
    </submittedName>
</protein>
<name>A0ABT6UP78_9GAMM</name>
<evidence type="ECO:0000259" key="2">
    <source>
        <dbReference type="Pfam" id="PF04230"/>
    </source>
</evidence>
<feature type="region of interest" description="Disordered" evidence="1">
    <location>
        <begin position="480"/>
        <end position="511"/>
    </location>
</feature>